<sequence length="140" mass="16181">MKRGITSRNNFFRESDQLLIEFRLLFAMLTVNIKRQSSTSGHILQSLNINWSIQIQRNTSRQTWLALKISQFERHNETLETFHYSSDIDIGAPYNSLSPRISRRTGFSKISHGRRFINTGTNRTLLLTNIATSSTRHVGI</sequence>
<accession>A0A0R3TH24</accession>
<dbReference type="AlphaFoldDB" id="A0A0R3TH24"/>
<proteinExistence type="predicted"/>
<reference evidence="1" key="1">
    <citation type="submission" date="2017-02" db="UniProtKB">
        <authorList>
            <consortium name="WormBaseParasite"/>
        </authorList>
    </citation>
    <scope>IDENTIFICATION</scope>
</reference>
<organism evidence="1">
    <name type="scientific">Rodentolepis nana</name>
    <name type="common">Dwarf tapeworm</name>
    <name type="synonym">Hymenolepis nana</name>
    <dbReference type="NCBI Taxonomy" id="102285"/>
    <lineage>
        <taxon>Eukaryota</taxon>
        <taxon>Metazoa</taxon>
        <taxon>Spiralia</taxon>
        <taxon>Lophotrochozoa</taxon>
        <taxon>Platyhelminthes</taxon>
        <taxon>Cestoda</taxon>
        <taxon>Eucestoda</taxon>
        <taxon>Cyclophyllidea</taxon>
        <taxon>Hymenolepididae</taxon>
        <taxon>Rodentolepis</taxon>
    </lineage>
</organism>
<name>A0A0R3TH24_RODNA</name>
<dbReference type="WBParaSite" id="HNAJ_0000636501-mRNA-1">
    <property type="protein sequence ID" value="HNAJ_0000636501-mRNA-1"/>
    <property type="gene ID" value="HNAJ_0000636501"/>
</dbReference>
<evidence type="ECO:0000313" key="1">
    <source>
        <dbReference type="WBParaSite" id="HNAJ_0000636501-mRNA-1"/>
    </source>
</evidence>
<protein>
    <submittedName>
        <fullName evidence="1">Uncharacterized protein</fullName>
    </submittedName>
</protein>